<protein>
    <recommendedName>
        <fullName evidence="7">C2H2-type domain-containing protein</fullName>
    </recommendedName>
</protein>
<evidence type="ECO:0000313" key="8">
    <source>
        <dbReference type="EMBL" id="TPX56299.1"/>
    </source>
</evidence>
<reference evidence="8 9" key="1">
    <citation type="journal article" date="2019" name="Sci. Rep.">
        <title>Comparative genomics of chytrid fungi reveal insights into the obligate biotrophic and pathogenic lifestyle of Synchytrium endobioticum.</title>
        <authorList>
            <person name="van de Vossenberg B.T.L.H."/>
            <person name="Warris S."/>
            <person name="Nguyen H.D.T."/>
            <person name="van Gent-Pelzer M.P.E."/>
            <person name="Joly D.L."/>
            <person name="van de Geest H.C."/>
            <person name="Bonants P.J.M."/>
            <person name="Smith D.S."/>
            <person name="Levesque C.A."/>
            <person name="van der Lee T.A.J."/>
        </authorList>
    </citation>
    <scope>NUCLEOTIDE SEQUENCE [LARGE SCALE GENOMIC DNA]</scope>
    <source>
        <strain evidence="8 9">CBS 809.83</strain>
    </source>
</reference>
<name>A0A507DWY6_9FUNG</name>
<dbReference type="SUPFAM" id="SSF57667">
    <property type="entry name" value="beta-beta-alpha zinc fingers"/>
    <property type="match status" value="1"/>
</dbReference>
<evidence type="ECO:0000256" key="4">
    <source>
        <dbReference type="ARBA" id="ARBA00022833"/>
    </source>
</evidence>
<feature type="compositionally biased region" description="Low complexity" evidence="6">
    <location>
        <begin position="1"/>
        <end position="22"/>
    </location>
</feature>
<keyword evidence="2" id="KW-0677">Repeat</keyword>
<evidence type="ECO:0000259" key="7">
    <source>
        <dbReference type="PROSITE" id="PS50157"/>
    </source>
</evidence>
<dbReference type="GO" id="GO:0005634">
    <property type="term" value="C:nucleus"/>
    <property type="evidence" value="ECO:0007669"/>
    <property type="project" value="UniProtKB-ARBA"/>
</dbReference>
<evidence type="ECO:0000256" key="3">
    <source>
        <dbReference type="ARBA" id="ARBA00022771"/>
    </source>
</evidence>
<comment type="caution">
    <text evidence="8">The sequence shown here is derived from an EMBL/GenBank/DDBJ whole genome shotgun (WGS) entry which is preliminary data.</text>
</comment>
<proteinExistence type="predicted"/>
<dbReference type="GO" id="GO:0000981">
    <property type="term" value="F:DNA-binding transcription factor activity, RNA polymerase II-specific"/>
    <property type="evidence" value="ECO:0007669"/>
    <property type="project" value="TreeGrafter"/>
</dbReference>
<keyword evidence="4" id="KW-0862">Zinc</keyword>
<feature type="domain" description="C2H2-type" evidence="7">
    <location>
        <begin position="50"/>
        <end position="77"/>
    </location>
</feature>
<evidence type="ECO:0000256" key="6">
    <source>
        <dbReference type="SAM" id="MobiDB-lite"/>
    </source>
</evidence>
<gene>
    <name evidence="8" type="ORF">PhCBS80983_g04622</name>
</gene>
<keyword evidence="9" id="KW-1185">Reference proteome</keyword>
<accession>A0A507DWY6</accession>
<dbReference type="STRING" id="109895.A0A507DWY6"/>
<dbReference type="FunFam" id="3.30.160.60:FF:002343">
    <property type="entry name" value="Zinc finger protein 33A"/>
    <property type="match status" value="1"/>
</dbReference>
<evidence type="ECO:0000256" key="2">
    <source>
        <dbReference type="ARBA" id="ARBA00022737"/>
    </source>
</evidence>
<evidence type="ECO:0000313" key="9">
    <source>
        <dbReference type="Proteomes" id="UP000318582"/>
    </source>
</evidence>
<dbReference type="PANTHER" id="PTHR19818:SF139">
    <property type="entry name" value="PAIR-RULE PROTEIN ODD-PAIRED"/>
    <property type="match status" value="1"/>
</dbReference>
<dbReference type="PROSITE" id="PS00028">
    <property type="entry name" value="ZINC_FINGER_C2H2_1"/>
    <property type="match status" value="2"/>
</dbReference>
<keyword evidence="1" id="KW-0479">Metal-binding</keyword>
<dbReference type="EMBL" id="QEAQ01000079">
    <property type="protein sequence ID" value="TPX56299.1"/>
    <property type="molecule type" value="Genomic_DNA"/>
</dbReference>
<dbReference type="InterPro" id="IPR013087">
    <property type="entry name" value="Znf_C2H2_type"/>
</dbReference>
<feature type="region of interest" description="Disordered" evidence="6">
    <location>
        <begin position="182"/>
        <end position="220"/>
    </location>
</feature>
<feature type="compositionally biased region" description="Basic and acidic residues" evidence="6">
    <location>
        <begin position="202"/>
        <end position="211"/>
    </location>
</feature>
<dbReference type="Gene3D" id="3.30.160.60">
    <property type="entry name" value="Classic Zinc Finger"/>
    <property type="match status" value="2"/>
</dbReference>
<dbReference type="Proteomes" id="UP000318582">
    <property type="component" value="Unassembled WGS sequence"/>
</dbReference>
<dbReference type="InterPro" id="IPR050329">
    <property type="entry name" value="GLI_C2H2-zinc-finger"/>
</dbReference>
<feature type="compositionally biased region" description="Low complexity" evidence="6">
    <location>
        <begin position="191"/>
        <end position="201"/>
    </location>
</feature>
<sequence>MSSESTTTVSDDSFSGRDSSLSPSPPPSSPPTSAAKGSSISPSSNPLKRYKCPQCDLCFRRAEHLARHVMTHSGDKPFPCSRCGRGFSRVDALRRHARIHSAEAVNLFARIAQPAGQVAAAAESTTTTRKSATTSRSLTGSTRSRRYPHSDAALFPILTAAPSTPTVAATATRQYPFILPTPPAPAPSPAPAMTAPPTAAATEKEKEDAERPLPAPKRRKTTAAAVAIEAIPRQKHTPARGSGICPAQLRHLATLSVTLVCNADRAMYQCPVRGCNSLLNSHHLSHHLESKPNTLVSSHSSSSSSSSVSHHAVRSIQCSALATRDLVAYVDHILERHAIVGSFCRDCETTHTRDDYYSFEHAPTVVPACGDSKGSTTTMIPARATLQAVLAGAIHLGHHHHNDDDDDAADTFSITATASDADSESDDAASSIRNNDPSRCHADDPLLTLAMCAADELARFSPLASSAITTPHHHHHHHHRAMTAFDSHRVRIQDLIN</sequence>
<evidence type="ECO:0000256" key="1">
    <source>
        <dbReference type="ARBA" id="ARBA00022723"/>
    </source>
</evidence>
<feature type="compositionally biased region" description="Low complexity" evidence="6">
    <location>
        <begin position="121"/>
        <end position="142"/>
    </location>
</feature>
<dbReference type="GO" id="GO:0008270">
    <property type="term" value="F:zinc ion binding"/>
    <property type="evidence" value="ECO:0007669"/>
    <property type="project" value="UniProtKB-KW"/>
</dbReference>
<feature type="domain" description="C2H2-type" evidence="7">
    <location>
        <begin position="78"/>
        <end position="105"/>
    </location>
</feature>
<dbReference type="InterPro" id="IPR036236">
    <property type="entry name" value="Znf_C2H2_sf"/>
</dbReference>
<dbReference type="PROSITE" id="PS50157">
    <property type="entry name" value="ZINC_FINGER_C2H2_2"/>
    <property type="match status" value="2"/>
</dbReference>
<evidence type="ECO:0000256" key="5">
    <source>
        <dbReference type="PROSITE-ProRule" id="PRU00042"/>
    </source>
</evidence>
<dbReference type="GO" id="GO:0000978">
    <property type="term" value="F:RNA polymerase II cis-regulatory region sequence-specific DNA binding"/>
    <property type="evidence" value="ECO:0007669"/>
    <property type="project" value="TreeGrafter"/>
</dbReference>
<organism evidence="8 9">
    <name type="scientific">Powellomyces hirtus</name>
    <dbReference type="NCBI Taxonomy" id="109895"/>
    <lineage>
        <taxon>Eukaryota</taxon>
        <taxon>Fungi</taxon>
        <taxon>Fungi incertae sedis</taxon>
        <taxon>Chytridiomycota</taxon>
        <taxon>Chytridiomycota incertae sedis</taxon>
        <taxon>Chytridiomycetes</taxon>
        <taxon>Spizellomycetales</taxon>
        <taxon>Powellomycetaceae</taxon>
        <taxon>Powellomyces</taxon>
    </lineage>
</organism>
<dbReference type="AlphaFoldDB" id="A0A507DWY6"/>
<keyword evidence="3 5" id="KW-0863">Zinc-finger</keyword>
<feature type="compositionally biased region" description="Low complexity" evidence="6">
    <location>
        <begin position="31"/>
        <end position="44"/>
    </location>
</feature>
<dbReference type="Pfam" id="PF00096">
    <property type="entry name" value="zf-C2H2"/>
    <property type="match status" value="2"/>
</dbReference>
<dbReference type="SMART" id="SM00355">
    <property type="entry name" value="ZnF_C2H2"/>
    <property type="match status" value="3"/>
</dbReference>
<feature type="region of interest" description="Disordered" evidence="6">
    <location>
        <begin position="1"/>
        <end position="46"/>
    </location>
</feature>
<dbReference type="GO" id="GO:0045944">
    <property type="term" value="P:positive regulation of transcription by RNA polymerase II"/>
    <property type="evidence" value="ECO:0007669"/>
    <property type="project" value="UniProtKB-ARBA"/>
</dbReference>
<feature type="region of interest" description="Disordered" evidence="6">
    <location>
        <begin position="418"/>
        <end position="437"/>
    </location>
</feature>
<dbReference type="PANTHER" id="PTHR19818">
    <property type="entry name" value="ZINC FINGER PROTEIN ZIC AND GLI"/>
    <property type="match status" value="1"/>
</dbReference>
<feature type="region of interest" description="Disordered" evidence="6">
    <location>
        <begin position="121"/>
        <end position="146"/>
    </location>
</feature>